<organism evidence="8 9">
    <name type="scientific">Meyerozyma guilliermondii (strain ATCC 6260 / CBS 566 / DSM 6381 / JCM 1539 / NBRC 10279 / NRRL Y-324)</name>
    <name type="common">Yeast</name>
    <name type="synonym">Candida guilliermondii</name>
    <dbReference type="NCBI Taxonomy" id="294746"/>
    <lineage>
        <taxon>Eukaryota</taxon>
        <taxon>Fungi</taxon>
        <taxon>Dikarya</taxon>
        <taxon>Ascomycota</taxon>
        <taxon>Saccharomycotina</taxon>
        <taxon>Pichiomycetes</taxon>
        <taxon>Debaryomycetaceae</taxon>
        <taxon>Meyerozyma</taxon>
    </lineage>
</organism>
<dbReference type="Proteomes" id="UP000001997">
    <property type="component" value="Unassembled WGS sequence"/>
</dbReference>
<accession>A5DHQ0</accession>
<dbReference type="EMBL" id="CH408157">
    <property type="protein sequence ID" value="EDK38703.2"/>
    <property type="molecule type" value="Genomic_DNA"/>
</dbReference>
<dbReference type="InterPro" id="IPR052094">
    <property type="entry name" value="Pre-mRNA-splicing_ERAD"/>
</dbReference>
<dbReference type="RefSeq" id="XP_001485072.2">
    <property type="nucleotide sequence ID" value="XM_001485022.1"/>
</dbReference>
<dbReference type="SUPFAM" id="SSF46565">
    <property type="entry name" value="Chaperone J-domain"/>
    <property type="match status" value="1"/>
</dbReference>
<evidence type="ECO:0000256" key="4">
    <source>
        <dbReference type="ARBA" id="ARBA00023186"/>
    </source>
</evidence>
<dbReference type="PANTHER" id="PTHR44313">
    <property type="entry name" value="DNAJ HOMOLOG SUBFAMILY C MEMBER 17"/>
    <property type="match status" value="1"/>
</dbReference>
<dbReference type="Pfam" id="PF00226">
    <property type="entry name" value="DnaJ"/>
    <property type="match status" value="1"/>
</dbReference>
<dbReference type="CDD" id="cd06257">
    <property type="entry name" value="DnaJ"/>
    <property type="match status" value="1"/>
</dbReference>
<dbReference type="GeneID" id="5127347"/>
<keyword evidence="5" id="KW-0539">Nucleus</keyword>
<feature type="region of interest" description="Disordered" evidence="6">
    <location>
        <begin position="130"/>
        <end position="151"/>
    </location>
</feature>
<comment type="subcellular location">
    <subcellularLocation>
        <location evidence="2">Cytoplasm</location>
    </subcellularLocation>
    <subcellularLocation>
        <location evidence="1">Nucleus</location>
    </subcellularLocation>
</comment>
<evidence type="ECO:0000256" key="5">
    <source>
        <dbReference type="ARBA" id="ARBA00023242"/>
    </source>
</evidence>
<dbReference type="Gene3D" id="1.10.287.110">
    <property type="entry name" value="DnaJ domain"/>
    <property type="match status" value="1"/>
</dbReference>
<dbReference type="HOGENOM" id="CLU_066906_0_0_1"/>
<feature type="region of interest" description="Disordered" evidence="6">
    <location>
        <begin position="105"/>
        <end position="124"/>
    </location>
</feature>
<dbReference type="eggNOG" id="KOG0691">
    <property type="taxonomic scope" value="Eukaryota"/>
</dbReference>
<dbReference type="PROSITE" id="PS00636">
    <property type="entry name" value="DNAJ_1"/>
    <property type="match status" value="1"/>
</dbReference>
<dbReference type="InParanoid" id="A5DHQ0"/>
<dbReference type="GO" id="GO:0005681">
    <property type="term" value="C:spliceosomal complex"/>
    <property type="evidence" value="ECO:0007669"/>
    <property type="project" value="TreeGrafter"/>
</dbReference>
<keyword evidence="3" id="KW-0963">Cytoplasm</keyword>
<evidence type="ECO:0000256" key="6">
    <source>
        <dbReference type="SAM" id="MobiDB-lite"/>
    </source>
</evidence>
<keyword evidence="9" id="KW-1185">Reference proteome</keyword>
<protein>
    <recommendedName>
        <fullName evidence="7">J domain-containing protein</fullName>
    </recommendedName>
</protein>
<sequence>MDILSAIASGQVDIYEFLGVSSDATGSEIRSQYRRKALEFHPDKDPSPQAAEKFHTLSHIYEILNNNTLRSEYDRIRRARLTKERNTNEASEQIKAFREKLAFAEEQHRKPHSSTPQNTEKLREEGLKKRQELEKRVRKSAPGYVSSSQLDGPRVSIWDEKSVAEPCIVSWKRKPELDGLFTSEVVAEIMSIFGPVTSVSMVPRDPNERYDKAQVIFENSVSAISAVNHDYKKSASKWDGTKVRKLASLLRGCQLTTSNSTLREGPLKPAIVSFLSQDVQFVSGTHK</sequence>
<dbReference type="STRING" id="294746.A5DHQ0"/>
<evidence type="ECO:0000256" key="3">
    <source>
        <dbReference type="ARBA" id="ARBA00022490"/>
    </source>
</evidence>
<dbReference type="InterPro" id="IPR001623">
    <property type="entry name" value="DnaJ_domain"/>
</dbReference>
<evidence type="ECO:0000256" key="2">
    <source>
        <dbReference type="ARBA" id="ARBA00004496"/>
    </source>
</evidence>
<evidence type="ECO:0000313" key="9">
    <source>
        <dbReference type="Proteomes" id="UP000001997"/>
    </source>
</evidence>
<keyword evidence="4" id="KW-0143">Chaperone</keyword>
<gene>
    <name evidence="8" type="ORF">PGUG_02801</name>
</gene>
<feature type="domain" description="J" evidence="7">
    <location>
        <begin position="13"/>
        <end position="77"/>
    </location>
</feature>
<proteinExistence type="predicted"/>
<dbReference type="GO" id="GO:0000390">
    <property type="term" value="P:spliceosomal complex disassembly"/>
    <property type="evidence" value="ECO:0007669"/>
    <property type="project" value="TreeGrafter"/>
</dbReference>
<dbReference type="AlphaFoldDB" id="A5DHQ0"/>
<dbReference type="InterPro" id="IPR018253">
    <property type="entry name" value="DnaJ_domain_CS"/>
</dbReference>
<evidence type="ECO:0000259" key="7">
    <source>
        <dbReference type="PROSITE" id="PS50076"/>
    </source>
</evidence>
<dbReference type="GO" id="GO:0005737">
    <property type="term" value="C:cytoplasm"/>
    <property type="evidence" value="ECO:0007669"/>
    <property type="project" value="UniProtKB-SubCell"/>
</dbReference>
<name>A5DHQ0_PICGU</name>
<reference evidence="8 9" key="1">
    <citation type="journal article" date="2009" name="Nature">
        <title>Evolution of pathogenicity and sexual reproduction in eight Candida genomes.</title>
        <authorList>
            <person name="Butler G."/>
            <person name="Rasmussen M.D."/>
            <person name="Lin M.F."/>
            <person name="Santos M.A."/>
            <person name="Sakthikumar S."/>
            <person name="Munro C.A."/>
            <person name="Rheinbay E."/>
            <person name="Grabherr M."/>
            <person name="Forche A."/>
            <person name="Reedy J.L."/>
            <person name="Agrafioti I."/>
            <person name="Arnaud M.B."/>
            <person name="Bates S."/>
            <person name="Brown A.J."/>
            <person name="Brunke S."/>
            <person name="Costanzo M.C."/>
            <person name="Fitzpatrick D.A."/>
            <person name="de Groot P.W."/>
            <person name="Harris D."/>
            <person name="Hoyer L.L."/>
            <person name="Hube B."/>
            <person name="Klis F.M."/>
            <person name="Kodira C."/>
            <person name="Lennard N."/>
            <person name="Logue M.E."/>
            <person name="Martin R."/>
            <person name="Neiman A.M."/>
            <person name="Nikolaou E."/>
            <person name="Quail M.A."/>
            <person name="Quinn J."/>
            <person name="Santos M.C."/>
            <person name="Schmitzberger F.F."/>
            <person name="Sherlock G."/>
            <person name="Shah P."/>
            <person name="Silverstein K.A."/>
            <person name="Skrzypek M.S."/>
            <person name="Soll D."/>
            <person name="Staggs R."/>
            <person name="Stansfield I."/>
            <person name="Stumpf M.P."/>
            <person name="Sudbery P.E."/>
            <person name="Srikantha T."/>
            <person name="Zeng Q."/>
            <person name="Berman J."/>
            <person name="Berriman M."/>
            <person name="Heitman J."/>
            <person name="Gow N.A."/>
            <person name="Lorenz M.C."/>
            <person name="Birren B.W."/>
            <person name="Kellis M."/>
            <person name="Cuomo C.A."/>
        </authorList>
    </citation>
    <scope>NUCLEOTIDE SEQUENCE [LARGE SCALE GENOMIC DNA]</scope>
    <source>
        <strain evidence="9">ATCC 6260 / CBS 566 / DSM 6381 / JCM 1539 / NBRC 10279 / NRRL Y-324</strain>
    </source>
</reference>
<dbReference type="InterPro" id="IPR036869">
    <property type="entry name" value="J_dom_sf"/>
</dbReference>
<dbReference type="PRINTS" id="PR00625">
    <property type="entry name" value="JDOMAIN"/>
</dbReference>
<dbReference type="PANTHER" id="PTHR44313:SF1">
    <property type="entry name" value="DNAJ HOMOLOG SUBFAMILY C MEMBER 17"/>
    <property type="match status" value="1"/>
</dbReference>
<evidence type="ECO:0000256" key="1">
    <source>
        <dbReference type="ARBA" id="ARBA00004123"/>
    </source>
</evidence>
<dbReference type="PROSITE" id="PS50076">
    <property type="entry name" value="DNAJ_2"/>
    <property type="match status" value="1"/>
</dbReference>
<dbReference type="OrthoDB" id="436519at2759"/>
<dbReference type="KEGG" id="pgu:PGUG_02801"/>
<dbReference type="VEuPathDB" id="FungiDB:PGUG_02801"/>
<dbReference type="SMART" id="SM00271">
    <property type="entry name" value="DnaJ"/>
    <property type="match status" value="1"/>
</dbReference>
<dbReference type="OMA" id="KSATLWD"/>
<evidence type="ECO:0000313" key="8">
    <source>
        <dbReference type="EMBL" id="EDK38703.2"/>
    </source>
</evidence>